<dbReference type="InterPro" id="IPR001810">
    <property type="entry name" value="F-box_dom"/>
</dbReference>
<dbReference type="InterPro" id="IPR036047">
    <property type="entry name" value="F-box-like_dom_sf"/>
</dbReference>
<gene>
    <name evidence="3" type="primary">A02p030490.1_BraROA</name>
    <name evidence="3" type="ORF">IGI04_006612</name>
</gene>
<dbReference type="Pfam" id="PF00646">
    <property type="entry name" value="F-box"/>
    <property type="match status" value="1"/>
</dbReference>
<dbReference type="SUPFAM" id="SSF52058">
    <property type="entry name" value="L domain-like"/>
    <property type="match status" value="1"/>
</dbReference>
<dbReference type="Gene3D" id="1.20.1280.50">
    <property type="match status" value="1"/>
</dbReference>
<dbReference type="SUPFAM" id="SSF81383">
    <property type="entry name" value="F-box domain"/>
    <property type="match status" value="1"/>
</dbReference>
<keyword evidence="4" id="KW-1185">Reference proteome</keyword>
<comment type="caution">
    <text evidence="3">The sequence shown here is derived from an EMBL/GenBank/DDBJ whole genome shotgun (WGS) entry which is preliminary data.</text>
</comment>
<dbReference type="Pfam" id="PF24758">
    <property type="entry name" value="LRR_At5g56370"/>
    <property type="match status" value="1"/>
</dbReference>
<dbReference type="InterPro" id="IPR055411">
    <property type="entry name" value="LRR_FXL15/At3g58940/PEG3-like"/>
</dbReference>
<dbReference type="PANTHER" id="PTHR32153">
    <property type="entry name" value="OJ000223_09.16 PROTEIN"/>
    <property type="match status" value="1"/>
</dbReference>
<reference evidence="3 4" key="1">
    <citation type="submission" date="2021-03" db="EMBL/GenBank/DDBJ databases">
        <authorList>
            <person name="King G.J."/>
            <person name="Bancroft I."/>
            <person name="Baten A."/>
            <person name="Bloomfield J."/>
            <person name="Borpatragohain P."/>
            <person name="He Z."/>
            <person name="Irish N."/>
            <person name="Irwin J."/>
            <person name="Liu K."/>
            <person name="Mauleon R.P."/>
            <person name="Moore J."/>
            <person name="Morris R."/>
            <person name="Ostergaard L."/>
            <person name="Wang B."/>
            <person name="Wells R."/>
        </authorList>
    </citation>
    <scope>NUCLEOTIDE SEQUENCE [LARGE SCALE GENOMIC DNA]</scope>
    <source>
        <strain evidence="3">R-o-18</strain>
        <tissue evidence="3">Leaf</tissue>
    </source>
</reference>
<feature type="compositionally biased region" description="Low complexity" evidence="1">
    <location>
        <begin position="335"/>
        <end position="365"/>
    </location>
</feature>
<dbReference type="InterPro" id="IPR032675">
    <property type="entry name" value="LRR_dom_sf"/>
</dbReference>
<dbReference type="InterPro" id="IPR044997">
    <property type="entry name" value="F-box_plant"/>
</dbReference>
<evidence type="ECO:0000259" key="2">
    <source>
        <dbReference type="PROSITE" id="PS50181"/>
    </source>
</evidence>
<dbReference type="EMBL" id="JADBGQ010000002">
    <property type="protein sequence ID" value="KAG5410293.1"/>
    <property type="molecule type" value="Genomic_DNA"/>
</dbReference>
<name>A0ABQ7NHT8_BRACM</name>
<proteinExistence type="predicted"/>
<protein>
    <recommendedName>
        <fullName evidence="2">F-box domain-containing protein</fullName>
    </recommendedName>
</protein>
<dbReference type="SMART" id="SM00256">
    <property type="entry name" value="FBOX"/>
    <property type="match status" value="1"/>
</dbReference>
<dbReference type="PROSITE" id="PS50181">
    <property type="entry name" value="FBOX"/>
    <property type="match status" value="1"/>
</dbReference>
<evidence type="ECO:0000256" key="1">
    <source>
        <dbReference type="SAM" id="MobiDB-lite"/>
    </source>
</evidence>
<feature type="region of interest" description="Disordered" evidence="1">
    <location>
        <begin position="521"/>
        <end position="548"/>
    </location>
</feature>
<sequence>MDRSIPLSDVDGEMIHVEVVNSLDWISKLPNDLLLKVLSKLSMEEVLRTSVLSKRWVDVWKETSHLYLDMRRIAKAKILLPEVSHQAARSVTKIIKDHRGHLERCAIYHDSLQCEDGVFESWIQSLVNVKHIKHLKLVNLFDHFEPITGSHVTLDLLPKSFSHPDLISLFLDEYNLETPHAFYSCRSLKDLSLINVSAETEVFNAVLVSCPSLEVLALKISCHKKGFLKIENHNLKFLFLSCLGIKGINVSSPNLDILSIEYLSCKEENFFTASPRLHSHRNYWAAGQCLAHTSYIISCPQQEMPTNIRISSESPRSNDDQIRPRQRRSRGGMGSQSRGSSNHVQDSVSPHSSYHTSPSPLLAPAAPAPAAAPAPGPAAAPGPPGVMSVAELVRQPGRDHLPYLTEYPHGHGQTWFNRSGNGISAWINHMMYSALDKGHPTFTHFPVEKQHLKNSTGIPMIRSLSITILSIKLWTTMVDLVQTQVYDEVSQLQTDDDDSTASTNLSRVRINEIVESSVPKKKGRMVGLGRRSRSAAPSSAPPPYVDPEVLTAQLKDKDDRISALETQMAAQQAESESSIGKTRNTIWEETKPFPNAEFRVYTVWLSNFSGSEEEFALASRVITHGTVIWNMKIRPSSSSTTKKSKIKAAIAKLKELPKCHNYFRITCSDEALVEPSLW</sequence>
<dbReference type="Gene3D" id="3.80.10.10">
    <property type="entry name" value="Ribonuclease Inhibitor"/>
    <property type="match status" value="1"/>
</dbReference>
<accession>A0ABQ7NHT8</accession>
<dbReference type="Proteomes" id="UP000823674">
    <property type="component" value="Chromosome A02"/>
</dbReference>
<feature type="region of interest" description="Disordered" evidence="1">
    <location>
        <begin position="307"/>
        <end position="383"/>
    </location>
</feature>
<evidence type="ECO:0000313" key="4">
    <source>
        <dbReference type="Proteomes" id="UP000823674"/>
    </source>
</evidence>
<organism evidence="3 4">
    <name type="scientific">Brassica rapa subsp. trilocularis</name>
    <dbReference type="NCBI Taxonomy" id="1813537"/>
    <lineage>
        <taxon>Eukaryota</taxon>
        <taxon>Viridiplantae</taxon>
        <taxon>Streptophyta</taxon>
        <taxon>Embryophyta</taxon>
        <taxon>Tracheophyta</taxon>
        <taxon>Spermatophyta</taxon>
        <taxon>Magnoliopsida</taxon>
        <taxon>eudicotyledons</taxon>
        <taxon>Gunneridae</taxon>
        <taxon>Pentapetalae</taxon>
        <taxon>rosids</taxon>
        <taxon>malvids</taxon>
        <taxon>Brassicales</taxon>
        <taxon>Brassicaceae</taxon>
        <taxon>Brassiceae</taxon>
        <taxon>Brassica</taxon>
    </lineage>
</organism>
<feature type="compositionally biased region" description="Pro residues" evidence="1">
    <location>
        <begin position="366"/>
        <end position="383"/>
    </location>
</feature>
<feature type="domain" description="F-box" evidence="2">
    <location>
        <begin position="23"/>
        <end position="70"/>
    </location>
</feature>
<evidence type="ECO:0000313" key="3">
    <source>
        <dbReference type="EMBL" id="KAG5410293.1"/>
    </source>
</evidence>